<organism evidence="2">
    <name type="scientific">Noccaea caerulescens</name>
    <name type="common">Alpine penny-cress</name>
    <name type="synonym">Thlaspi caerulescens</name>
    <dbReference type="NCBI Taxonomy" id="107243"/>
    <lineage>
        <taxon>Eukaryota</taxon>
        <taxon>Viridiplantae</taxon>
        <taxon>Streptophyta</taxon>
        <taxon>Embryophyta</taxon>
        <taxon>Tracheophyta</taxon>
        <taxon>Spermatophyta</taxon>
        <taxon>Magnoliopsida</taxon>
        <taxon>eudicotyledons</taxon>
        <taxon>Gunneridae</taxon>
        <taxon>Pentapetalae</taxon>
        <taxon>rosids</taxon>
        <taxon>malvids</taxon>
        <taxon>Brassicales</taxon>
        <taxon>Brassicaceae</taxon>
        <taxon>Coluteocarpeae</taxon>
        <taxon>Noccaea</taxon>
    </lineage>
</organism>
<evidence type="ECO:0000256" key="1">
    <source>
        <dbReference type="SAM" id="Phobius"/>
    </source>
</evidence>
<keyword evidence="1" id="KW-1133">Transmembrane helix</keyword>
<dbReference type="EMBL" id="GEVM01027106">
    <property type="protein sequence ID" value="JAU78832.1"/>
    <property type="molecule type" value="Transcribed_RNA"/>
</dbReference>
<proteinExistence type="predicted"/>
<keyword evidence="1" id="KW-0812">Transmembrane</keyword>
<keyword evidence="1" id="KW-0472">Membrane</keyword>
<feature type="transmembrane region" description="Helical" evidence="1">
    <location>
        <begin position="7"/>
        <end position="27"/>
    </location>
</feature>
<protein>
    <submittedName>
        <fullName evidence="2">Uncharacterized protein</fullName>
    </submittedName>
</protein>
<reference evidence="2" key="1">
    <citation type="submission" date="2016-07" db="EMBL/GenBank/DDBJ databases">
        <title>De novo transcriptome assembly of four accessions of the metal hyperaccumulator plant Noccaea caerulescens.</title>
        <authorList>
            <person name="Blande D."/>
            <person name="Halimaa P."/>
            <person name="Tervahauta A.I."/>
            <person name="Aarts M.G."/>
            <person name="Karenlampi S.O."/>
        </authorList>
    </citation>
    <scope>NUCLEOTIDE SEQUENCE</scope>
</reference>
<evidence type="ECO:0000313" key="2">
    <source>
        <dbReference type="EMBL" id="JAU78832.1"/>
    </source>
</evidence>
<gene>
    <name evidence="2" type="ORF">MP_TR23691_c0_g1_i1_g.69243</name>
</gene>
<dbReference type="AlphaFoldDB" id="A0A1J3IH76"/>
<accession>A0A1J3IH76</accession>
<sequence>MDKSKRFTVLCHCPMILLLILSLFHSHGISRVEKKENLCFISRLNEIGFSLSPSLGCHHLALLWLRLGSQKTQSIKSVFFLTHCSAMASVRE</sequence>
<name>A0A1J3IH76_NOCCA</name>